<reference evidence="2" key="1">
    <citation type="journal article" date="2019" name="Sci. Rep.">
        <title>Draft genome of Tanacetum cinerariifolium, the natural source of mosquito coil.</title>
        <authorList>
            <person name="Yamashiro T."/>
            <person name="Shiraishi A."/>
            <person name="Satake H."/>
            <person name="Nakayama K."/>
        </authorList>
    </citation>
    <scope>NUCLEOTIDE SEQUENCE</scope>
</reference>
<dbReference type="GO" id="GO:0004523">
    <property type="term" value="F:RNA-DNA hybrid ribonuclease activity"/>
    <property type="evidence" value="ECO:0007669"/>
    <property type="project" value="InterPro"/>
</dbReference>
<dbReference type="InterPro" id="IPR013083">
    <property type="entry name" value="Znf_RING/FYVE/PHD"/>
</dbReference>
<sequence>MSSGDNHQFLQVNNNSSSNEVFKVYFKYLVSDETLAGIGVSICDKRDRYVFEMKKPIILDDDSEDGVNGEAVGLNTLIEALDTPIGMRIKVVHVLCDSDQLRQYLTGKEQPTDDKISTLVDQLNFIQRKFTYFSAFPVTEDVNIAFKLASDAIASAKTLVDICTICLEQFYNNRMFTVNKCCHKNCHSYIRSHVEAKLLQGMKLPEYTVDLLVAAKGT</sequence>
<proteinExistence type="predicted"/>
<evidence type="ECO:0000313" key="2">
    <source>
        <dbReference type="EMBL" id="GEU62628.1"/>
    </source>
</evidence>
<dbReference type="Gene3D" id="3.30.40.10">
    <property type="entry name" value="Zinc/RING finger domain, C3HC4 (zinc finger)"/>
    <property type="match status" value="1"/>
</dbReference>
<protein>
    <submittedName>
        <fullName evidence="2">Ribonuclease H domain-containing protein</fullName>
    </submittedName>
</protein>
<dbReference type="GO" id="GO:0003676">
    <property type="term" value="F:nucleic acid binding"/>
    <property type="evidence" value="ECO:0007669"/>
    <property type="project" value="InterPro"/>
</dbReference>
<dbReference type="AlphaFoldDB" id="A0A6L2LLT6"/>
<dbReference type="Pfam" id="PF13456">
    <property type="entry name" value="RVT_3"/>
    <property type="match status" value="1"/>
</dbReference>
<evidence type="ECO:0000259" key="1">
    <source>
        <dbReference type="Pfam" id="PF13456"/>
    </source>
</evidence>
<feature type="domain" description="RNase H type-1" evidence="1">
    <location>
        <begin position="31"/>
        <end position="150"/>
    </location>
</feature>
<organism evidence="2">
    <name type="scientific">Tanacetum cinerariifolium</name>
    <name type="common">Dalmatian daisy</name>
    <name type="synonym">Chrysanthemum cinerariifolium</name>
    <dbReference type="NCBI Taxonomy" id="118510"/>
    <lineage>
        <taxon>Eukaryota</taxon>
        <taxon>Viridiplantae</taxon>
        <taxon>Streptophyta</taxon>
        <taxon>Embryophyta</taxon>
        <taxon>Tracheophyta</taxon>
        <taxon>Spermatophyta</taxon>
        <taxon>Magnoliopsida</taxon>
        <taxon>eudicotyledons</taxon>
        <taxon>Gunneridae</taxon>
        <taxon>Pentapetalae</taxon>
        <taxon>asterids</taxon>
        <taxon>campanulids</taxon>
        <taxon>Asterales</taxon>
        <taxon>Asteraceae</taxon>
        <taxon>Asteroideae</taxon>
        <taxon>Anthemideae</taxon>
        <taxon>Anthemidinae</taxon>
        <taxon>Tanacetum</taxon>
    </lineage>
</organism>
<dbReference type="InterPro" id="IPR002156">
    <property type="entry name" value="RNaseH_domain"/>
</dbReference>
<name>A0A6L2LLT6_TANCI</name>
<dbReference type="EMBL" id="BKCJ010004707">
    <property type="protein sequence ID" value="GEU62628.1"/>
    <property type="molecule type" value="Genomic_DNA"/>
</dbReference>
<accession>A0A6L2LLT6</accession>
<comment type="caution">
    <text evidence="2">The sequence shown here is derived from an EMBL/GenBank/DDBJ whole genome shotgun (WGS) entry which is preliminary data.</text>
</comment>
<gene>
    <name evidence="2" type="ORF">Tci_034606</name>
</gene>